<reference evidence="2 3" key="1">
    <citation type="submission" date="2024-04" db="EMBL/GenBank/DDBJ databases">
        <title>Tritrichomonas musculus Genome.</title>
        <authorList>
            <person name="Alves-Ferreira E."/>
            <person name="Grigg M."/>
            <person name="Lorenzi H."/>
            <person name="Galac M."/>
        </authorList>
    </citation>
    <scope>NUCLEOTIDE SEQUENCE [LARGE SCALE GENOMIC DNA]</scope>
    <source>
        <strain evidence="2 3">EAF2021</strain>
    </source>
</reference>
<proteinExistence type="predicted"/>
<name>A0ABR2L2A3_9EUKA</name>
<organism evidence="2 3">
    <name type="scientific">Tritrichomonas musculus</name>
    <dbReference type="NCBI Taxonomy" id="1915356"/>
    <lineage>
        <taxon>Eukaryota</taxon>
        <taxon>Metamonada</taxon>
        <taxon>Parabasalia</taxon>
        <taxon>Tritrichomonadida</taxon>
        <taxon>Tritrichomonadidae</taxon>
        <taxon>Tritrichomonas</taxon>
    </lineage>
</organism>
<keyword evidence="3" id="KW-1185">Reference proteome</keyword>
<feature type="region of interest" description="Disordered" evidence="1">
    <location>
        <begin position="451"/>
        <end position="505"/>
    </location>
</feature>
<comment type="caution">
    <text evidence="2">The sequence shown here is derived from an EMBL/GenBank/DDBJ whole genome shotgun (WGS) entry which is preliminary data.</text>
</comment>
<evidence type="ECO:0000313" key="2">
    <source>
        <dbReference type="EMBL" id="KAK8897121.1"/>
    </source>
</evidence>
<dbReference type="Proteomes" id="UP001470230">
    <property type="component" value="Unassembled WGS sequence"/>
</dbReference>
<accession>A0ABR2L2A3</accession>
<dbReference type="EMBL" id="JAPFFF010000002">
    <property type="protein sequence ID" value="KAK8897121.1"/>
    <property type="molecule type" value="Genomic_DNA"/>
</dbReference>
<feature type="compositionally biased region" description="Low complexity" evidence="1">
    <location>
        <begin position="472"/>
        <end position="494"/>
    </location>
</feature>
<feature type="compositionally biased region" description="Polar residues" evidence="1">
    <location>
        <begin position="51"/>
        <end position="66"/>
    </location>
</feature>
<evidence type="ECO:0000313" key="3">
    <source>
        <dbReference type="Proteomes" id="UP001470230"/>
    </source>
</evidence>
<feature type="compositionally biased region" description="Basic and acidic residues" evidence="1">
    <location>
        <begin position="495"/>
        <end position="505"/>
    </location>
</feature>
<feature type="compositionally biased region" description="Basic and acidic residues" evidence="1">
    <location>
        <begin position="455"/>
        <end position="465"/>
    </location>
</feature>
<gene>
    <name evidence="2" type="ORF">M9Y10_015055</name>
</gene>
<sequence>MEPKKVKPSPSQESMDAVSFADSLASNECSMRSRFISLFTSAMQKKAAPTNLDTGKNQTNNTLSDNKSNDDQDGPENVQNNEEVDVDKSKEVVVEDGKKEMNLTSSIAHFLKDKFNIGQRLSSLVDLVVPDFSPESTIFHSPSAEIDDFFGTHRDGDKFLDLFSVEAATQLIKNSPIGPALEELGYDDWYIEYDLSDCFMHYAYLRSRSIPDQSKFLGMMIVQKGEFRLKSITNRPNTNSDLLDGLTFVHEKFPQDSKMLNIRWFALQNPRAHFSASKPRLPGQRFPGTGLARSCFSIFCDQALKNSRDGIINVPEHFHNALLYEKFMFLNPSDEGEFEKMKLDLDKDINERGISSVSWAIYLGFLRKNGELTKWDPHEQVFPLSKKLFKYFNSTGYKDIVKEKLKQKGKYSINWDEAEGYCLSAVIKFNSDSSENSSNLFDSKFNSNISSASDTDGKYSKKNSNDNDNDNLKNSNNDVNSNINNNDKNFYSNDNENKNINDNKK</sequence>
<feature type="region of interest" description="Disordered" evidence="1">
    <location>
        <begin position="46"/>
        <end position="88"/>
    </location>
</feature>
<protein>
    <recommendedName>
        <fullName evidence="4">Initiator binding domain-containing protein</fullName>
    </recommendedName>
</protein>
<evidence type="ECO:0000256" key="1">
    <source>
        <dbReference type="SAM" id="MobiDB-lite"/>
    </source>
</evidence>
<evidence type="ECO:0008006" key="4">
    <source>
        <dbReference type="Google" id="ProtNLM"/>
    </source>
</evidence>